<evidence type="ECO:0000313" key="2">
    <source>
        <dbReference type="EMBL" id="BDZ45819.1"/>
    </source>
</evidence>
<reference evidence="3" key="1">
    <citation type="journal article" date="2019" name="Int. J. Syst. Evol. Microbiol.">
        <title>The Global Catalogue of Microorganisms (GCM) 10K type strain sequencing project: providing services to taxonomists for standard genome sequencing and annotation.</title>
        <authorList>
            <consortium name="The Broad Institute Genomics Platform"/>
            <consortium name="The Broad Institute Genome Sequencing Center for Infectious Disease"/>
            <person name="Wu L."/>
            <person name="Ma J."/>
        </authorList>
    </citation>
    <scope>NUCLEOTIDE SEQUENCE [LARGE SCALE GENOMIC DNA]</scope>
    <source>
        <strain evidence="3">NBRC 108725</strain>
    </source>
</reference>
<gene>
    <name evidence="2" type="ORF">GCM10025866_17280</name>
</gene>
<feature type="compositionally biased region" description="Low complexity" evidence="1">
    <location>
        <begin position="22"/>
        <end position="34"/>
    </location>
</feature>
<feature type="region of interest" description="Disordered" evidence="1">
    <location>
        <begin position="61"/>
        <end position="82"/>
    </location>
</feature>
<sequence>MTTRAWKFARRESDAGPATEQVRTGAGAAGAAGTARGMGVGVGVGMAEGLGAVFAARTAVGSDAPGPATAAPPATAPPSAVR</sequence>
<proteinExistence type="predicted"/>
<dbReference type="EMBL" id="AP027731">
    <property type="protein sequence ID" value="BDZ45819.1"/>
    <property type="molecule type" value="Genomic_DNA"/>
</dbReference>
<dbReference type="Proteomes" id="UP001321498">
    <property type="component" value="Chromosome"/>
</dbReference>
<name>A0ABN6XLR1_9MICO</name>
<evidence type="ECO:0000313" key="3">
    <source>
        <dbReference type="Proteomes" id="UP001321498"/>
    </source>
</evidence>
<feature type="compositionally biased region" description="Low complexity" evidence="1">
    <location>
        <begin position="64"/>
        <end position="73"/>
    </location>
</feature>
<protein>
    <submittedName>
        <fullName evidence="2">Uncharacterized protein</fullName>
    </submittedName>
</protein>
<organism evidence="2 3">
    <name type="scientific">Naasia aerilata</name>
    <dbReference type="NCBI Taxonomy" id="1162966"/>
    <lineage>
        <taxon>Bacteria</taxon>
        <taxon>Bacillati</taxon>
        <taxon>Actinomycetota</taxon>
        <taxon>Actinomycetes</taxon>
        <taxon>Micrococcales</taxon>
        <taxon>Microbacteriaceae</taxon>
        <taxon>Naasia</taxon>
    </lineage>
</organism>
<evidence type="ECO:0000256" key="1">
    <source>
        <dbReference type="SAM" id="MobiDB-lite"/>
    </source>
</evidence>
<dbReference type="RefSeq" id="WP_286279502.1">
    <property type="nucleotide sequence ID" value="NZ_AP027731.1"/>
</dbReference>
<keyword evidence="3" id="KW-1185">Reference proteome</keyword>
<feature type="region of interest" description="Disordered" evidence="1">
    <location>
        <begin position="1"/>
        <end position="34"/>
    </location>
</feature>
<accession>A0ABN6XLR1</accession>